<evidence type="ECO:0000313" key="2">
    <source>
        <dbReference type="EMBL" id="AWD33210.1"/>
    </source>
</evidence>
<dbReference type="Proteomes" id="UP000244519">
    <property type="component" value="Chromosome"/>
</dbReference>
<evidence type="ECO:0000259" key="1">
    <source>
        <dbReference type="Pfam" id="PF03819"/>
    </source>
</evidence>
<sequence>MSKYRRFALNKLIRSKINVNSELVKHGCKLECVVLEEDEYENSLKAKLMEEAQEVIDFKDKEELIEEIGDLLEVINAISSFYKISRSEIERKREEKKEKKGGFEERIFAKYLDIPSDCSTIASYYEERAEKYPEIELL</sequence>
<dbReference type="InterPro" id="IPR004518">
    <property type="entry name" value="MazG-like_dom"/>
</dbReference>
<dbReference type="KEGG" id="fso:Fsol_00415"/>
<protein>
    <recommendedName>
        <fullName evidence="1">NTP pyrophosphohydrolase MazG-like domain-containing protein</fullName>
    </recommendedName>
</protein>
<name>A0A2U8BSF6_9RICK</name>
<dbReference type="EMBL" id="CP025989">
    <property type="protein sequence ID" value="AWD33210.1"/>
    <property type="molecule type" value="Genomic_DNA"/>
</dbReference>
<dbReference type="AlphaFoldDB" id="A0A2U8BSF6"/>
<keyword evidence="3" id="KW-1185">Reference proteome</keyword>
<proteinExistence type="predicted"/>
<dbReference type="RefSeq" id="WP_108673235.1">
    <property type="nucleotide sequence ID" value="NZ_CP025989.1"/>
</dbReference>
<accession>A0A2U8BSF6</accession>
<feature type="domain" description="NTP pyrophosphohydrolase MazG-like" evidence="1">
    <location>
        <begin position="42"/>
        <end position="86"/>
    </location>
</feature>
<organism evidence="2 3">
    <name type="scientific">Candidatus Fokinia solitaria</name>
    <dbReference type="NCBI Taxonomy" id="1802984"/>
    <lineage>
        <taxon>Bacteria</taxon>
        <taxon>Pseudomonadati</taxon>
        <taxon>Pseudomonadota</taxon>
        <taxon>Alphaproteobacteria</taxon>
        <taxon>Rickettsiales</taxon>
        <taxon>Candidatus Midichloriaceae</taxon>
        <taxon>Candidatus Fokinia</taxon>
    </lineage>
</organism>
<evidence type="ECO:0000313" key="3">
    <source>
        <dbReference type="Proteomes" id="UP000244519"/>
    </source>
</evidence>
<reference evidence="2 3" key="1">
    <citation type="journal article" date="2018" name="Genome Biol. Evol.">
        <title>The Genome Sequence of "Candidatus Fokinia solitaria": Insights on Reductive Evolution in Rickettsiales.</title>
        <authorList>
            <person name="Floriano A.M."/>
            <person name="Castelli M."/>
            <person name="Krenek S."/>
            <person name="Berendonk T.U."/>
            <person name="Bazzocchi C."/>
            <person name="Petroni G."/>
            <person name="Sassera D."/>
        </authorList>
    </citation>
    <scope>NUCLEOTIDE SEQUENCE [LARGE SCALE GENOMIC DNA]</scope>
    <source>
        <strain evidence="2">Rio ETE_ALG 3VII</strain>
    </source>
</reference>
<gene>
    <name evidence="2" type="ORF">Fsol_00415</name>
</gene>
<dbReference type="Pfam" id="PF03819">
    <property type="entry name" value="MazG"/>
    <property type="match status" value="1"/>
</dbReference>
<dbReference type="SUPFAM" id="SSF101386">
    <property type="entry name" value="all-alpha NTP pyrophosphatases"/>
    <property type="match status" value="1"/>
</dbReference>